<evidence type="ECO:0000313" key="3">
    <source>
        <dbReference type="Proteomes" id="UP000054248"/>
    </source>
</evidence>
<organism evidence="2 3">
    <name type="scientific">Tulasnella calospora MUT 4182</name>
    <dbReference type="NCBI Taxonomy" id="1051891"/>
    <lineage>
        <taxon>Eukaryota</taxon>
        <taxon>Fungi</taxon>
        <taxon>Dikarya</taxon>
        <taxon>Basidiomycota</taxon>
        <taxon>Agaricomycotina</taxon>
        <taxon>Agaricomycetes</taxon>
        <taxon>Cantharellales</taxon>
        <taxon>Tulasnellaceae</taxon>
        <taxon>Tulasnella</taxon>
    </lineage>
</organism>
<name>A0A0C3Q4E9_9AGAM</name>
<feature type="compositionally biased region" description="Low complexity" evidence="1">
    <location>
        <begin position="77"/>
        <end position="93"/>
    </location>
</feature>
<evidence type="ECO:0000313" key="2">
    <source>
        <dbReference type="EMBL" id="KIO23810.1"/>
    </source>
</evidence>
<reference evidence="2 3" key="1">
    <citation type="submission" date="2014-04" db="EMBL/GenBank/DDBJ databases">
        <authorList>
            <consortium name="DOE Joint Genome Institute"/>
            <person name="Kuo A."/>
            <person name="Girlanda M."/>
            <person name="Perotto S."/>
            <person name="Kohler A."/>
            <person name="Nagy L.G."/>
            <person name="Floudas D."/>
            <person name="Copeland A."/>
            <person name="Barry K.W."/>
            <person name="Cichocki N."/>
            <person name="Veneault-Fourrey C."/>
            <person name="LaButti K."/>
            <person name="Lindquist E.A."/>
            <person name="Lipzen A."/>
            <person name="Lundell T."/>
            <person name="Morin E."/>
            <person name="Murat C."/>
            <person name="Sun H."/>
            <person name="Tunlid A."/>
            <person name="Henrissat B."/>
            <person name="Grigoriev I.V."/>
            <person name="Hibbett D.S."/>
            <person name="Martin F."/>
            <person name="Nordberg H.P."/>
            <person name="Cantor M.N."/>
            <person name="Hua S.X."/>
        </authorList>
    </citation>
    <scope>NUCLEOTIDE SEQUENCE [LARGE SCALE GENOMIC DNA]</scope>
    <source>
        <strain evidence="2 3">MUT 4182</strain>
    </source>
</reference>
<feature type="region of interest" description="Disordered" evidence="1">
    <location>
        <begin position="48"/>
        <end position="93"/>
    </location>
</feature>
<reference evidence="3" key="2">
    <citation type="submission" date="2015-01" db="EMBL/GenBank/DDBJ databases">
        <title>Evolutionary Origins and Diversification of the Mycorrhizal Mutualists.</title>
        <authorList>
            <consortium name="DOE Joint Genome Institute"/>
            <consortium name="Mycorrhizal Genomics Consortium"/>
            <person name="Kohler A."/>
            <person name="Kuo A."/>
            <person name="Nagy L.G."/>
            <person name="Floudas D."/>
            <person name="Copeland A."/>
            <person name="Barry K.W."/>
            <person name="Cichocki N."/>
            <person name="Veneault-Fourrey C."/>
            <person name="LaButti K."/>
            <person name="Lindquist E.A."/>
            <person name="Lipzen A."/>
            <person name="Lundell T."/>
            <person name="Morin E."/>
            <person name="Murat C."/>
            <person name="Riley R."/>
            <person name="Ohm R."/>
            <person name="Sun H."/>
            <person name="Tunlid A."/>
            <person name="Henrissat B."/>
            <person name="Grigoriev I.V."/>
            <person name="Hibbett D.S."/>
            <person name="Martin F."/>
        </authorList>
    </citation>
    <scope>NUCLEOTIDE SEQUENCE [LARGE SCALE GENOMIC DNA]</scope>
    <source>
        <strain evidence="3">MUT 4182</strain>
    </source>
</reference>
<feature type="compositionally biased region" description="Polar residues" evidence="1">
    <location>
        <begin position="48"/>
        <end position="60"/>
    </location>
</feature>
<dbReference type="EMBL" id="KN823075">
    <property type="protein sequence ID" value="KIO23810.1"/>
    <property type="molecule type" value="Genomic_DNA"/>
</dbReference>
<dbReference type="AlphaFoldDB" id="A0A0C3Q4E9"/>
<dbReference type="HOGENOM" id="CLU_2135353_0_0_1"/>
<keyword evidence="3" id="KW-1185">Reference proteome</keyword>
<feature type="compositionally biased region" description="Pro residues" evidence="1">
    <location>
        <begin position="65"/>
        <end position="76"/>
    </location>
</feature>
<dbReference type="OrthoDB" id="3322096at2759"/>
<gene>
    <name evidence="2" type="ORF">M407DRAFT_26738</name>
</gene>
<protein>
    <submittedName>
        <fullName evidence="2">Uncharacterized protein</fullName>
    </submittedName>
</protein>
<proteinExistence type="predicted"/>
<accession>A0A0C3Q4E9</accession>
<evidence type="ECO:0000256" key="1">
    <source>
        <dbReference type="SAM" id="MobiDB-lite"/>
    </source>
</evidence>
<dbReference type="Proteomes" id="UP000054248">
    <property type="component" value="Unassembled WGS sequence"/>
</dbReference>
<sequence>MDSYFIFTSFASTSAASKPEEVIIVDQEGGSTGGQGYFLTRIHNSLTHSQNQNSTPLYQWTPTSPSLPSPPPPLPLSPRRSSSSTRKAAAPAARATASLLEALEDMYLSIPPS</sequence>